<reference evidence="3" key="1">
    <citation type="submission" date="2020-01" db="EMBL/GenBank/DDBJ databases">
        <title>Identification and distribution of gene clusters putatively required for synthesis of sphingolipid metabolism inhibitors in phylogenetically diverse species of the filamentous fungus Fusarium.</title>
        <authorList>
            <person name="Kim H.-S."/>
            <person name="Busman M."/>
            <person name="Brown D.W."/>
            <person name="Divon H."/>
            <person name="Uhlig S."/>
            <person name="Proctor R.H."/>
        </authorList>
    </citation>
    <scope>NUCLEOTIDE SEQUENCE</scope>
    <source>
        <strain evidence="3">NRRL 53441</strain>
    </source>
</reference>
<feature type="chain" id="PRO_5034431254" description="Fungal N-terminal domain-containing protein" evidence="2">
    <location>
        <begin position="17"/>
        <end position="1150"/>
    </location>
</feature>
<evidence type="ECO:0000256" key="2">
    <source>
        <dbReference type="SAM" id="SignalP"/>
    </source>
</evidence>
<proteinExistence type="predicted"/>
<evidence type="ECO:0008006" key="5">
    <source>
        <dbReference type="Google" id="ProtNLM"/>
    </source>
</evidence>
<feature type="compositionally biased region" description="Low complexity" evidence="1">
    <location>
        <begin position="367"/>
        <end position="379"/>
    </location>
</feature>
<evidence type="ECO:0000256" key="1">
    <source>
        <dbReference type="SAM" id="MobiDB-lite"/>
    </source>
</evidence>
<accession>A0A8H4NVA1</accession>
<feature type="region of interest" description="Disordered" evidence="1">
    <location>
        <begin position="357"/>
        <end position="399"/>
    </location>
</feature>
<name>A0A8H4NVA1_9HYPO</name>
<protein>
    <recommendedName>
        <fullName evidence="5">Fungal N-terminal domain-containing protein</fullName>
    </recommendedName>
</protein>
<sequence>MEAVGSAAAILQLVQALGTTVVKVHQAYTEINCMQDLLHDFDTQLDGTRMIISILGDGIEKGSFGTSTQGWWRQSELERLLRSCHQSYQRLNDIFINIARQRSSAAALRAWGRMKFYEADISHLRLCINTCTDALQLPIILYKIHTSVHIQDVIPAETRVPDLLEEVVSRLASLETSMTHTKEDLVKRALQRSQAGQPSTSQATKLQDMIEGIENEISDIAASRLNNLSTASDNQIELRLAQIQSRLSQLQFDVGPKEEDVHPVPEPREGLETMEMENDTRTMLSAVDDLVGSVRDYTSTMDGMSTISKNTSKPPKKGKNVIRNLEPRIDEDIDLSLDLPPVQLPKEKQQGISEWVNHVDGDDEGSSDTSGSTLSRSTSPKTVTTQSEPTTMSGESFFSEMRERRIRAIEEMMRAKEYNKAIPHLEHLLGNGTEPRDAEEDARLLECMAKAIAEGGSDKEDALYQNFPPLRTKVEERRYRAKLKQDRLNLKRATEALDRGCHDDVVDILWPYLGLDFETGDDITQFFQGEQETGDDINQFPQVERETAKRIGLALGQSLFYAQSYWNISVSVGILEQVLKGHTLGLSDKRVVHYVLAQAYYWKTDYRKCKLHCIEAFKLMTDTLGRDDAMTQDAIALMAQTCSETQDPDVDLWNQMLSESTAIQFPTKKAFQVSEALKSSPGAVRLAHVRSKNKDEPVNVRQYVLINPFMNSVAIGFPQNSHIYPCENHNIHTIRIAGCSSIHLFSMSNPKLNNNDWSDAEGPDCIEEISLLLWDAKEYKMPPELEWSNFGLFDLINSPMDIELPRKLNEPRRDLIITPVWAAALSGNKSTVSFFVSLRETDVTRGSNSIVLLRRPQKEPKYRLGKSDRNQLENLLGAVFEAFNALPVPTARDLLSCALKKYDHWCFVDPTFLEKVLQKCGADSADLCTRFLLPLKTSTSTSLLSTFLFLMEGASQAKFDRVSQKDLKDMLASLLSHSQEFHRESAFRNKSIGTLISHIEVALGPPDSISLDYFSRGLEENVKLWIDMIRMCTEHGPTIDTETSLKLRQCIIKYEGRISAIKERLMALLQAYGILEEELKEIKRSEKVLSRLRNWSKKPPNGTRLKIGVESELDILKAKIFTFEKNRDTGFKITDSLKELLRSMGASSED</sequence>
<comment type="caution">
    <text evidence="3">The sequence shown here is derived from an EMBL/GenBank/DDBJ whole genome shotgun (WGS) entry which is preliminary data.</text>
</comment>
<keyword evidence="2" id="KW-0732">Signal</keyword>
<evidence type="ECO:0000313" key="3">
    <source>
        <dbReference type="EMBL" id="KAF4449040.1"/>
    </source>
</evidence>
<feature type="signal peptide" evidence="2">
    <location>
        <begin position="1"/>
        <end position="16"/>
    </location>
</feature>
<feature type="compositionally biased region" description="Polar residues" evidence="1">
    <location>
        <begin position="380"/>
        <end position="396"/>
    </location>
</feature>
<dbReference type="OrthoDB" id="5089448at2759"/>
<evidence type="ECO:0000313" key="4">
    <source>
        <dbReference type="Proteomes" id="UP000605986"/>
    </source>
</evidence>
<dbReference type="Proteomes" id="UP000605986">
    <property type="component" value="Unassembled WGS sequence"/>
</dbReference>
<gene>
    <name evidence="3" type="ORF">F53441_7690</name>
</gene>
<organism evidence="3 4">
    <name type="scientific">Fusarium austroafricanum</name>
    <dbReference type="NCBI Taxonomy" id="2364996"/>
    <lineage>
        <taxon>Eukaryota</taxon>
        <taxon>Fungi</taxon>
        <taxon>Dikarya</taxon>
        <taxon>Ascomycota</taxon>
        <taxon>Pezizomycotina</taxon>
        <taxon>Sordariomycetes</taxon>
        <taxon>Hypocreomycetidae</taxon>
        <taxon>Hypocreales</taxon>
        <taxon>Nectriaceae</taxon>
        <taxon>Fusarium</taxon>
        <taxon>Fusarium concolor species complex</taxon>
    </lineage>
</organism>
<dbReference type="EMBL" id="JAADJG010000309">
    <property type="protein sequence ID" value="KAF4449040.1"/>
    <property type="molecule type" value="Genomic_DNA"/>
</dbReference>
<dbReference type="AlphaFoldDB" id="A0A8H4NVA1"/>
<keyword evidence="4" id="KW-1185">Reference proteome</keyword>